<keyword evidence="2" id="KW-0378">Hydrolase</keyword>
<name>A0A3E0IRF5_9STAP</name>
<proteinExistence type="predicted"/>
<dbReference type="Gene3D" id="1.10.150.20">
    <property type="entry name" value="5' to 3' exonuclease, C-terminal subdomain"/>
    <property type="match status" value="1"/>
</dbReference>
<evidence type="ECO:0000256" key="1">
    <source>
        <dbReference type="ARBA" id="ARBA00022722"/>
    </source>
</evidence>
<dbReference type="EMBL" id="QKXQ01000136">
    <property type="protein sequence ID" value="REH98620.1"/>
    <property type="molecule type" value="Genomic_DNA"/>
</dbReference>
<feature type="domain" description="5'-3' exonuclease" evidence="6">
    <location>
        <begin position="3"/>
        <end position="264"/>
    </location>
</feature>
<dbReference type="InterPro" id="IPR008918">
    <property type="entry name" value="HhH2"/>
</dbReference>
<gene>
    <name evidence="7" type="ORF">DOS83_03310</name>
</gene>
<dbReference type="RefSeq" id="WP_116093896.1">
    <property type="nucleotide sequence ID" value="NZ_QKXN01000095.1"/>
</dbReference>
<dbReference type="GO" id="GO:0033567">
    <property type="term" value="P:DNA replication, Okazaki fragment processing"/>
    <property type="evidence" value="ECO:0007669"/>
    <property type="project" value="InterPro"/>
</dbReference>
<dbReference type="InterPro" id="IPR036279">
    <property type="entry name" value="5-3_exonuclease_C_sf"/>
</dbReference>
<dbReference type="SUPFAM" id="SSF47807">
    <property type="entry name" value="5' to 3' exonuclease, C-terminal subdomain"/>
    <property type="match status" value="1"/>
</dbReference>
<dbReference type="InterPro" id="IPR002421">
    <property type="entry name" value="5-3_exonuclease"/>
</dbReference>
<keyword evidence="3" id="KW-0238">DNA-binding</keyword>
<evidence type="ECO:0000313" key="7">
    <source>
        <dbReference type="EMBL" id="REH98620.1"/>
    </source>
</evidence>
<protein>
    <recommendedName>
        <fullName evidence="5">5'-3' exonuclease</fullName>
    </recommendedName>
</protein>
<dbReference type="InterPro" id="IPR038969">
    <property type="entry name" value="FEN"/>
</dbReference>
<dbReference type="InterPro" id="IPR029060">
    <property type="entry name" value="PIN-like_dom_sf"/>
</dbReference>
<dbReference type="SUPFAM" id="SSF88723">
    <property type="entry name" value="PIN domain-like"/>
    <property type="match status" value="1"/>
</dbReference>
<dbReference type="Proteomes" id="UP000256562">
    <property type="component" value="Unassembled WGS sequence"/>
</dbReference>
<dbReference type="Pfam" id="PF02739">
    <property type="entry name" value="5_3_exonuc_N"/>
    <property type="match status" value="1"/>
</dbReference>
<dbReference type="CDD" id="cd09859">
    <property type="entry name" value="PIN_53EXO"/>
    <property type="match status" value="1"/>
</dbReference>
<dbReference type="GO" id="GO:0008409">
    <property type="term" value="F:5'-3' exonuclease activity"/>
    <property type="evidence" value="ECO:0007669"/>
    <property type="project" value="InterPro"/>
</dbReference>
<evidence type="ECO:0000256" key="4">
    <source>
        <dbReference type="ARBA" id="ARBA00049957"/>
    </source>
</evidence>
<dbReference type="Gene3D" id="3.40.50.1010">
    <property type="entry name" value="5'-nuclease"/>
    <property type="match status" value="1"/>
</dbReference>
<dbReference type="SMART" id="SM00475">
    <property type="entry name" value="53EXOc"/>
    <property type="match status" value="1"/>
</dbReference>
<accession>A0A3E0IRF5</accession>
<organism evidence="7 8">
    <name type="scientific">Staphylococcus felis</name>
    <dbReference type="NCBI Taxonomy" id="46127"/>
    <lineage>
        <taxon>Bacteria</taxon>
        <taxon>Bacillati</taxon>
        <taxon>Bacillota</taxon>
        <taxon>Bacilli</taxon>
        <taxon>Bacillales</taxon>
        <taxon>Staphylococcaceae</taxon>
        <taxon>Staphylococcus</taxon>
    </lineage>
</organism>
<comment type="caution">
    <text evidence="7">The sequence shown here is derived from an EMBL/GenBank/DDBJ whole genome shotgun (WGS) entry which is preliminary data.</text>
</comment>
<keyword evidence="1" id="KW-0540">Nuclease</keyword>
<dbReference type="AlphaFoldDB" id="A0A3E0IRF5"/>
<evidence type="ECO:0000256" key="3">
    <source>
        <dbReference type="ARBA" id="ARBA00023125"/>
    </source>
</evidence>
<dbReference type="OrthoDB" id="9806424at2"/>
<dbReference type="InterPro" id="IPR020045">
    <property type="entry name" value="DNA_polI_H3TH"/>
</dbReference>
<dbReference type="Pfam" id="PF01367">
    <property type="entry name" value="5_3_exonuc"/>
    <property type="match status" value="1"/>
</dbReference>
<dbReference type="PANTHER" id="PTHR42646">
    <property type="entry name" value="FLAP ENDONUCLEASE XNI"/>
    <property type="match status" value="1"/>
</dbReference>
<reference evidence="7 8" key="1">
    <citation type="journal article" date="2018" name="Vet. Microbiol.">
        <title>Characterisation of Staphylococcus felis isolated from cats using whole genome sequencing.</title>
        <authorList>
            <person name="Worthing K."/>
            <person name="Pang S."/>
            <person name="Trott D.J."/>
            <person name="Abraham S."/>
            <person name="Coombs G.W."/>
            <person name="Jordan D."/>
            <person name="McIntyre L."/>
            <person name="Davies M.R."/>
            <person name="Norris J."/>
        </authorList>
    </citation>
    <scope>NUCLEOTIDE SEQUENCE [LARGE SCALE GENOMIC DNA]</scope>
    <source>
        <strain evidence="7 8">F9</strain>
    </source>
</reference>
<dbReference type="SMART" id="SM00279">
    <property type="entry name" value="HhH2"/>
    <property type="match status" value="1"/>
</dbReference>
<dbReference type="PANTHER" id="PTHR42646:SF2">
    <property type="entry name" value="5'-3' EXONUCLEASE FAMILY PROTEIN"/>
    <property type="match status" value="1"/>
</dbReference>
<dbReference type="GO" id="GO:0003677">
    <property type="term" value="F:DNA binding"/>
    <property type="evidence" value="ECO:0007669"/>
    <property type="project" value="UniProtKB-KW"/>
</dbReference>
<comment type="function">
    <text evidence="4">5'-3' exonuclease acting preferentially on double-stranded DNA.</text>
</comment>
<evidence type="ECO:0000259" key="6">
    <source>
        <dbReference type="SMART" id="SM00475"/>
    </source>
</evidence>
<evidence type="ECO:0000313" key="8">
    <source>
        <dbReference type="Proteomes" id="UP000256562"/>
    </source>
</evidence>
<sequence length="294" mass="33982">MSNRILLVDGMAMLFRHFYASSIHQNFMRNSEGIPTNGTQGFVRHIFSALKQINPSHVAVCWDMGTFTFRNETFASYKSNRPEPPEELKPQFTQVKHISEVLQFCNIGINHFEADDVIGTLANHFSQYQNHEIYIITGDRDLLQCVDHNVKVCLIKKGFTEYHIYDQKRFVDEYHLNPIQLIDVKAFMGDTADGYPGVKGIGEKTAIKLVRQYHSVEGVLEHLNELTASQQLKIKNNIESLKVSQSLAKIHSHVPLEFEDIYNKMAYRIDKHSILQTCHDYELHVSRKFIEKLL</sequence>
<dbReference type="InterPro" id="IPR020046">
    <property type="entry name" value="5-3_exonucl_a-hlix_arch_N"/>
</dbReference>
<evidence type="ECO:0000256" key="5">
    <source>
        <dbReference type="ARBA" id="ARBA00050026"/>
    </source>
</evidence>
<dbReference type="CDD" id="cd09898">
    <property type="entry name" value="H3TH_53EXO"/>
    <property type="match status" value="1"/>
</dbReference>
<dbReference type="GO" id="GO:0017108">
    <property type="term" value="F:5'-flap endonuclease activity"/>
    <property type="evidence" value="ECO:0007669"/>
    <property type="project" value="InterPro"/>
</dbReference>
<dbReference type="FunFam" id="1.10.150.20:FF:000003">
    <property type="entry name" value="DNA polymerase I"/>
    <property type="match status" value="1"/>
</dbReference>
<evidence type="ECO:0000256" key="2">
    <source>
        <dbReference type="ARBA" id="ARBA00022801"/>
    </source>
</evidence>
<keyword evidence="7" id="KW-0269">Exonuclease</keyword>